<dbReference type="InterPro" id="IPR005483">
    <property type="entry name" value="CPSase_dom"/>
</dbReference>
<dbReference type="PRINTS" id="PR00098">
    <property type="entry name" value="CPSASE"/>
</dbReference>
<comment type="subunit">
    <text evidence="4">Heterodimer composed of 2 chains; the small (or glutamine) chain promotes the hydrolysis of glutamine to ammonia, which is used by the large (or ammonia) chain to synthesize carbamoyl phosphate.</text>
</comment>
<evidence type="ECO:0000259" key="9">
    <source>
        <dbReference type="Pfam" id="PF02786"/>
    </source>
</evidence>
<keyword evidence="1" id="KW-0436">Ligase</keyword>
<evidence type="ECO:0000256" key="2">
    <source>
        <dbReference type="ARBA" id="ARBA00022741"/>
    </source>
</evidence>
<dbReference type="SUPFAM" id="SSF56059">
    <property type="entry name" value="Glutathione synthetase ATP-binding domain-like"/>
    <property type="match status" value="1"/>
</dbReference>
<dbReference type="InterPro" id="IPR005479">
    <property type="entry name" value="CPAse_ATP-bd"/>
</dbReference>
<name>A0A3A2Z351_9EURO</name>
<evidence type="ECO:0000313" key="10">
    <source>
        <dbReference type="EMBL" id="RJE16633.1"/>
    </source>
</evidence>
<dbReference type="GO" id="GO:0005524">
    <property type="term" value="F:ATP binding"/>
    <property type="evidence" value="ECO:0007669"/>
    <property type="project" value="UniProtKB-KW"/>
</dbReference>
<dbReference type="AlphaFoldDB" id="A0A3A2Z351"/>
<dbReference type="GO" id="GO:0005737">
    <property type="term" value="C:cytoplasm"/>
    <property type="evidence" value="ECO:0007669"/>
    <property type="project" value="TreeGrafter"/>
</dbReference>
<organism evidence="10 11">
    <name type="scientific">Aspergillus sclerotialis</name>
    <dbReference type="NCBI Taxonomy" id="2070753"/>
    <lineage>
        <taxon>Eukaryota</taxon>
        <taxon>Fungi</taxon>
        <taxon>Dikarya</taxon>
        <taxon>Ascomycota</taxon>
        <taxon>Pezizomycotina</taxon>
        <taxon>Eurotiomycetes</taxon>
        <taxon>Eurotiomycetidae</taxon>
        <taxon>Eurotiales</taxon>
        <taxon>Aspergillaceae</taxon>
        <taxon>Aspergillus</taxon>
        <taxon>Aspergillus subgen. Polypaecilum</taxon>
    </lineage>
</organism>
<dbReference type="Pfam" id="PF02786">
    <property type="entry name" value="CPSase_L_D2"/>
    <property type="match status" value="1"/>
</dbReference>
<evidence type="ECO:0000256" key="8">
    <source>
        <dbReference type="ARBA" id="ARBA00048816"/>
    </source>
</evidence>
<keyword evidence="2" id="KW-0547">Nucleotide-binding</keyword>
<dbReference type="STRING" id="2070753.A0A3A2Z351"/>
<evidence type="ECO:0000256" key="3">
    <source>
        <dbReference type="ARBA" id="ARBA00022840"/>
    </source>
</evidence>
<reference evidence="11" key="1">
    <citation type="submission" date="2017-02" db="EMBL/GenBank/DDBJ databases">
        <authorList>
            <person name="Tafer H."/>
            <person name="Lopandic K."/>
        </authorList>
    </citation>
    <scope>NUCLEOTIDE SEQUENCE [LARGE SCALE GENOMIC DNA]</scope>
    <source>
        <strain evidence="11">CBS 366.77</strain>
    </source>
</reference>
<feature type="non-terminal residue" evidence="10">
    <location>
        <position position="68"/>
    </location>
</feature>
<evidence type="ECO:0000256" key="1">
    <source>
        <dbReference type="ARBA" id="ARBA00022598"/>
    </source>
</evidence>
<dbReference type="OrthoDB" id="1924069at2759"/>
<evidence type="ECO:0000256" key="7">
    <source>
        <dbReference type="ARBA" id="ARBA00044334"/>
    </source>
</evidence>
<dbReference type="PANTHER" id="PTHR11405:SF53">
    <property type="entry name" value="CARBAMOYL-PHOSPHATE SYNTHASE [AMMONIA], MITOCHONDRIAL"/>
    <property type="match status" value="1"/>
</dbReference>
<protein>
    <recommendedName>
        <fullName evidence="6">Ammonium-dependent carbamoyl phosphate synthetase</fullName>
    </recommendedName>
    <alternativeName>
        <fullName evidence="5">Arginine-specific carbamoyl phosphate synthetase, ammonia chain</fullName>
    </alternativeName>
    <alternativeName>
        <fullName evidence="7">Glutamine-dependent carbamoyl phosphate synthetase</fullName>
    </alternativeName>
</protein>
<comment type="catalytic activity">
    <reaction evidence="8">
        <text>hydrogencarbonate + L-glutamine + 2 ATP + H2O = carbamoyl phosphate + L-glutamate + 2 ADP + phosphate + 2 H(+)</text>
        <dbReference type="Rhea" id="RHEA:18633"/>
        <dbReference type="ChEBI" id="CHEBI:15377"/>
        <dbReference type="ChEBI" id="CHEBI:15378"/>
        <dbReference type="ChEBI" id="CHEBI:17544"/>
        <dbReference type="ChEBI" id="CHEBI:29985"/>
        <dbReference type="ChEBI" id="CHEBI:30616"/>
        <dbReference type="ChEBI" id="CHEBI:43474"/>
        <dbReference type="ChEBI" id="CHEBI:58228"/>
        <dbReference type="ChEBI" id="CHEBI:58359"/>
        <dbReference type="ChEBI" id="CHEBI:456216"/>
        <dbReference type="EC" id="6.3.5.5"/>
    </reaction>
</comment>
<dbReference type="Gene3D" id="3.30.470.20">
    <property type="entry name" value="ATP-grasp fold, B domain"/>
    <property type="match status" value="1"/>
</dbReference>
<accession>A0A3A2Z351</accession>
<evidence type="ECO:0000256" key="4">
    <source>
        <dbReference type="ARBA" id="ARBA00044031"/>
    </source>
</evidence>
<gene>
    <name evidence="10" type="ORF">PHISCL_11030</name>
</gene>
<evidence type="ECO:0000256" key="6">
    <source>
        <dbReference type="ARBA" id="ARBA00044318"/>
    </source>
</evidence>
<proteinExistence type="predicted"/>
<evidence type="ECO:0000256" key="5">
    <source>
        <dbReference type="ARBA" id="ARBA00044249"/>
    </source>
</evidence>
<dbReference type="Proteomes" id="UP000266188">
    <property type="component" value="Unassembled WGS sequence"/>
</dbReference>
<keyword evidence="3" id="KW-0067">ATP-binding</keyword>
<dbReference type="PANTHER" id="PTHR11405">
    <property type="entry name" value="CARBAMOYLTRANSFERASE FAMILY MEMBER"/>
    <property type="match status" value="1"/>
</dbReference>
<dbReference type="EMBL" id="MVGC01003491">
    <property type="protein sequence ID" value="RJE16633.1"/>
    <property type="molecule type" value="Genomic_DNA"/>
</dbReference>
<sequence>MENFDPLGIHTGDSIVVAPSQTLSDEEYHMLRTAAIKIIRHLGVVGECNVQYALQPDGLDYRVIEVNA</sequence>
<feature type="domain" description="Carbamoyl phosphate synthase ATP-binding" evidence="9">
    <location>
        <begin position="1"/>
        <end position="68"/>
    </location>
</feature>
<dbReference type="GO" id="GO:0004088">
    <property type="term" value="F:carbamoyl-phosphate synthase (glutamine-hydrolyzing) activity"/>
    <property type="evidence" value="ECO:0007669"/>
    <property type="project" value="UniProtKB-EC"/>
</dbReference>
<keyword evidence="11" id="KW-1185">Reference proteome</keyword>
<comment type="caution">
    <text evidence="10">The sequence shown here is derived from an EMBL/GenBank/DDBJ whole genome shotgun (WGS) entry which is preliminary data.</text>
</comment>
<evidence type="ECO:0000313" key="11">
    <source>
        <dbReference type="Proteomes" id="UP000266188"/>
    </source>
</evidence>